<evidence type="ECO:0000259" key="1">
    <source>
        <dbReference type="PROSITE" id="PS50878"/>
    </source>
</evidence>
<dbReference type="PANTHER" id="PTHR31635:SF196">
    <property type="entry name" value="REVERSE TRANSCRIPTASE DOMAIN-CONTAINING PROTEIN-RELATED"/>
    <property type="match status" value="1"/>
</dbReference>
<reference evidence="2" key="1">
    <citation type="submission" date="2020-06" db="EMBL/GenBank/DDBJ databases">
        <authorList>
            <person name="Li T."/>
            <person name="Hu X."/>
            <person name="Zhang T."/>
            <person name="Song X."/>
            <person name="Zhang H."/>
            <person name="Dai N."/>
            <person name="Sheng W."/>
            <person name="Hou X."/>
            <person name="Wei L."/>
        </authorList>
    </citation>
    <scope>NUCLEOTIDE SEQUENCE</scope>
    <source>
        <strain evidence="2">KEN1</strain>
        <tissue evidence="2">Leaf</tissue>
    </source>
</reference>
<feature type="domain" description="Reverse transcriptase" evidence="1">
    <location>
        <begin position="85"/>
        <end position="348"/>
    </location>
</feature>
<name>A0AAW2XKA6_9LAMI</name>
<protein>
    <recommendedName>
        <fullName evidence="1">Reverse transcriptase domain-containing protein</fullName>
    </recommendedName>
</protein>
<dbReference type="CDD" id="cd01650">
    <property type="entry name" value="RT_nLTR_like"/>
    <property type="match status" value="1"/>
</dbReference>
<organism evidence="2">
    <name type="scientific">Sesamum latifolium</name>
    <dbReference type="NCBI Taxonomy" id="2727402"/>
    <lineage>
        <taxon>Eukaryota</taxon>
        <taxon>Viridiplantae</taxon>
        <taxon>Streptophyta</taxon>
        <taxon>Embryophyta</taxon>
        <taxon>Tracheophyta</taxon>
        <taxon>Spermatophyta</taxon>
        <taxon>Magnoliopsida</taxon>
        <taxon>eudicotyledons</taxon>
        <taxon>Gunneridae</taxon>
        <taxon>Pentapetalae</taxon>
        <taxon>asterids</taxon>
        <taxon>lamiids</taxon>
        <taxon>Lamiales</taxon>
        <taxon>Pedaliaceae</taxon>
        <taxon>Sesamum</taxon>
    </lineage>
</organism>
<sequence length="390" mass="44313">MWKQRAKALCLKEGDRNTAFFHARASERKLQKKIKTIKNNEGQPMRGKMAVRQVVLDYFDNIFQSINPEDNVIREIVDVMRPRVTDEMNAMLIQPFTVEEVFLVLKQMHPLKSPGPDVYKFASKTIANRLRPLLNSLISPSQSAFVPGRLLTDNILVAYEINHFLSHKQYGSIGHVSLKLDISKAYDHVEWNFLRRVLVRIGFHSKFIDLIMLCVTTVSYSFLLNGEEFGLLQPGRCLRQGDPLSPYLFLFCAEAFSSFVSQAERNGELQGVAISRYAPRVSHLLFADNTLIFCQATSNAMACIKRLLESLERALGLKINLEKSAMVFSINVSSTARENLAAILGVTVEERHAKYLGLPTIIGRSKREVFDSVKDRIWSKMQGWAVKKLS</sequence>
<dbReference type="InterPro" id="IPR043502">
    <property type="entry name" value="DNA/RNA_pol_sf"/>
</dbReference>
<comment type="caution">
    <text evidence="2">The sequence shown here is derived from an EMBL/GenBank/DDBJ whole genome shotgun (WGS) entry which is preliminary data.</text>
</comment>
<dbReference type="AlphaFoldDB" id="A0AAW2XKA6"/>
<dbReference type="InterPro" id="IPR000477">
    <property type="entry name" value="RT_dom"/>
</dbReference>
<gene>
    <name evidence="2" type="ORF">Slati_1335000</name>
</gene>
<dbReference type="PROSITE" id="PS50878">
    <property type="entry name" value="RT_POL"/>
    <property type="match status" value="1"/>
</dbReference>
<accession>A0AAW2XKA6</accession>
<dbReference type="Pfam" id="PF00078">
    <property type="entry name" value="RVT_1"/>
    <property type="match status" value="1"/>
</dbReference>
<dbReference type="PANTHER" id="PTHR31635">
    <property type="entry name" value="REVERSE TRANSCRIPTASE DOMAIN-CONTAINING PROTEIN-RELATED"/>
    <property type="match status" value="1"/>
</dbReference>
<dbReference type="SUPFAM" id="SSF56672">
    <property type="entry name" value="DNA/RNA polymerases"/>
    <property type="match status" value="1"/>
</dbReference>
<dbReference type="EMBL" id="JACGWN010000004">
    <property type="protein sequence ID" value="KAL0453569.1"/>
    <property type="molecule type" value="Genomic_DNA"/>
</dbReference>
<reference evidence="2" key="2">
    <citation type="journal article" date="2024" name="Plant">
        <title>Genomic evolution and insights into agronomic trait innovations of Sesamum species.</title>
        <authorList>
            <person name="Miao H."/>
            <person name="Wang L."/>
            <person name="Qu L."/>
            <person name="Liu H."/>
            <person name="Sun Y."/>
            <person name="Le M."/>
            <person name="Wang Q."/>
            <person name="Wei S."/>
            <person name="Zheng Y."/>
            <person name="Lin W."/>
            <person name="Duan Y."/>
            <person name="Cao H."/>
            <person name="Xiong S."/>
            <person name="Wang X."/>
            <person name="Wei L."/>
            <person name="Li C."/>
            <person name="Ma Q."/>
            <person name="Ju M."/>
            <person name="Zhao R."/>
            <person name="Li G."/>
            <person name="Mu C."/>
            <person name="Tian Q."/>
            <person name="Mei H."/>
            <person name="Zhang T."/>
            <person name="Gao T."/>
            <person name="Zhang H."/>
        </authorList>
    </citation>
    <scope>NUCLEOTIDE SEQUENCE</scope>
    <source>
        <strain evidence="2">KEN1</strain>
    </source>
</reference>
<proteinExistence type="predicted"/>
<evidence type="ECO:0000313" key="2">
    <source>
        <dbReference type="EMBL" id="KAL0453569.1"/>
    </source>
</evidence>